<proteinExistence type="predicted"/>
<feature type="compositionally biased region" description="Polar residues" evidence="1">
    <location>
        <begin position="8"/>
        <end position="24"/>
    </location>
</feature>
<feature type="region of interest" description="Disordered" evidence="1">
    <location>
        <begin position="1"/>
        <end position="24"/>
    </location>
</feature>
<evidence type="ECO:0000313" key="2">
    <source>
        <dbReference type="EMBL" id="GFS03962.1"/>
    </source>
</evidence>
<name>A0AAV4I1B9_9GAST</name>
<feature type="region of interest" description="Disordered" evidence="1">
    <location>
        <begin position="45"/>
        <end position="68"/>
    </location>
</feature>
<protein>
    <submittedName>
        <fullName evidence="2">Uncharacterized protein</fullName>
    </submittedName>
</protein>
<evidence type="ECO:0000313" key="3">
    <source>
        <dbReference type="Proteomes" id="UP000762676"/>
    </source>
</evidence>
<evidence type="ECO:0000256" key="1">
    <source>
        <dbReference type="SAM" id="MobiDB-lite"/>
    </source>
</evidence>
<keyword evidence="3" id="KW-1185">Reference proteome</keyword>
<accession>A0AAV4I1B9</accession>
<dbReference type="AlphaFoldDB" id="A0AAV4I1B9"/>
<comment type="caution">
    <text evidence="2">The sequence shown here is derived from an EMBL/GenBank/DDBJ whole genome shotgun (WGS) entry which is preliminary data.</text>
</comment>
<reference evidence="2 3" key="1">
    <citation type="journal article" date="2021" name="Elife">
        <title>Chloroplast acquisition without the gene transfer in kleptoplastic sea slugs, Plakobranchus ocellatus.</title>
        <authorList>
            <person name="Maeda T."/>
            <person name="Takahashi S."/>
            <person name="Yoshida T."/>
            <person name="Shimamura S."/>
            <person name="Takaki Y."/>
            <person name="Nagai Y."/>
            <person name="Toyoda A."/>
            <person name="Suzuki Y."/>
            <person name="Arimoto A."/>
            <person name="Ishii H."/>
            <person name="Satoh N."/>
            <person name="Nishiyama T."/>
            <person name="Hasebe M."/>
            <person name="Maruyama T."/>
            <person name="Minagawa J."/>
            <person name="Obokata J."/>
            <person name="Shigenobu S."/>
        </authorList>
    </citation>
    <scope>NUCLEOTIDE SEQUENCE [LARGE SCALE GENOMIC DNA]</scope>
</reference>
<dbReference type="EMBL" id="BMAT01009316">
    <property type="protein sequence ID" value="GFS03962.1"/>
    <property type="molecule type" value="Genomic_DNA"/>
</dbReference>
<sequence>MITRLRMTYSSGQSNQMQPFSTTPKTKALLSQLTGETTREAFGHKEKSALISSEPTPPYGHYHRHPTKNCRNTQATLEFQES</sequence>
<gene>
    <name evidence="2" type="ORF">ElyMa_004644900</name>
</gene>
<organism evidence="2 3">
    <name type="scientific">Elysia marginata</name>
    <dbReference type="NCBI Taxonomy" id="1093978"/>
    <lineage>
        <taxon>Eukaryota</taxon>
        <taxon>Metazoa</taxon>
        <taxon>Spiralia</taxon>
        <taxon>Lophotrochozoa</taxon>
        <taxon>Mollusca</taxon>
        <taxon>Gastropoda</taxon>
        <taxon>Heterobranchia</taxon>
        <taxon>Euthyneura</taxon>
        <taxon>Panpulmonata</taxon>
        <taxon>Sacoglossa</taxon>
        <taxon>Placobranchoidea</taxon>
        <taxon>Plakobranchidae</taxon>
        <taxon>Elysia</taxon>
    </lineage>
</organism>
<dbReference type="Proteomes" id="UP000762676">
    <property type="component" value="Unassembled WGS sequence"/>
</dbReference>